<feature type="domain" description="AMP-binding enzyme C-terminal" evidence="4">
    <location>
        <begin position="963"/>
        <end position="1032"/>
    </location>
</feature>
<dbReference type="InterPro" id="IPR042099">
    <property type="entry name" value="ANL_N_sf"/>
</dbReference>
<evidence type="ECO:0000259" key="4">
    <source>
        <dbReference type="Pfam" id="PF13193"/>
    </source>
</evidence>
<reference evidence="5 6" key="1">
    <citation type="submission" date="2020-04" db="EMBL/GenBank/DDBJ databases">
        <authorList>
            <person name="Alioto T."/>
            <person name="Alioto T."/>
            <person name="Gomez Garrido J."/>
        </authorList>
    </citation>
    <scope>NUCLEOTIDE SEQUENCE [LARGE SCALE GENOMIC DNA]</scope>
</reference>
<dbReference type="EMBL" id="CADEPI010000006">
    <property type="protein sequence ID" value="CAB3361721.1"/>
    <property type="molecule type" value="Genomic_DNA"/>
</dbReference>
<comment type="caution">
    <text evidence="5">The sequence shown here is derived from an EMBL/GenBank/DDBJ whole genome shotgun (WGS) entry which is preliminary data.</text>
</comment>
<comment type="subcellular location">
    <subcellularLocation>
        <location evidence="1">Peroxisome</location>
    </subcellularLocation>
</comment>
<dbReference type="GO" id="GO:0042759">
    <property type="term" value="P:long-chain fatty acid biosynthetic process"/>
    <property type="evidence" value="ECO:0007669"/>
    <property type="project" value="TreeGrafter"/>
</dbReference>
<feature type="domain" description="AMP-binding enzyme C-terminal" evidence="4">
    <location>
        <begin position="452"/>
        <end position="510"/>
    </location>
</feature>
<dbReference type="Proteomes" id="UP000494165">
    <property type="component" value="Unassembled WGS sequence"/>
</dbReference>
<dbReference type="InterPro" id="IPR025110">
    <property type="entry name" value="AMP-bd_C"/>
</dbReference>
<evidence type="ECO:0000313" key="6">
    <source>
        <dbReference type="Proteomes" id="UP000494165"/>
    </source>
</evidence>
<proteinExistence type="predicted"/>
<dbReference type="Gene3D" id="3.40.50.12780">
    <property type="entry name" value="N-terminal domain of ligase-like"/>
    <property type="match status" value="3"/>
</dbReference>
<dbReference type="SUPFAM" id="SSF56801">
    <property type="entry name" value="Acetyl-CoA synthetase-like"/>
    <property type="match status" value="3"/>
</dbReference>
<evidence type="ECO:0000259" key="3">
    <source>
        <dbReference type="Pfam" id="PF00501"/>
    </source>
</evidence>
<dbReference type="GO" id="GO:0004467">
    <property type="term" value="F:long-chain fatty acid-CoA ligase activity"/>
    <property type="evidence" value="ECO:0007669"/>
    <property type="project" value="TreeGrafter"/>
</dbReference>
<organism evidence="5 6">
    <name type="scientific">Cloeon dipterum</name>
    <dbReference type="NCBI Taxonomy" id="197152"/>
    <lineage>
        <taxon>Eukaryota</taxon>
        <taxon>Metazoa</taxon>
        <taxon>Ecdysozoa</taxon>
        <taxon>Arthropoda</taxon>
        <taxon>Hexapoda</taxon>
        <taxon>Insecta</taxon>
        <taxon>Pterygota</taxon>
        <taxon>Palaeoptera</taxon>
        <taxon>Ephemeroptera</taxon>
        <taxon>Pisciforma</taxon>
        <taxon>Baetidae</taxon>
        <taxon>Cloeon</taxon>
    </lineage>
</organism>
<feature type="domain" description="AMP-dependent synthetase/ligase" evidence="3">
    <location>
        <begin position="1097"/>
        <end position="1436"/>
    </location>
</feature>
<dbReference type="PROSITE" id="PS00455">
    <property type="entry name" value="AMP_BINDING"/>
    <property type="match status" value="3"/>
</dbReference>
<evidence type="ECO:0000256" key="1">
    <source>
        <dbReference type="ARBA" id="ARBA00004275"/>
    </source>
</evidence>
<accession>A0A8S1C0T6</accession>
<evidence type="ECO:0000256" key="2">
    <source>
        <dbReference type="ARBA" id="ARBA00023140"/>
    </source>
</evidence>
<gene>
    <name evidence="5" type="ORF">CLODIP_2_CD15761</name>
</gene>
<sequence length="1577" mass="176069">MERIYESPRKADPNDIPNLPIYDYIYKKLCDKKMENSTDPWIIDSRTGVEVRFCEIDPVSKKIGSALTRLGFKKGDFLHFATYETAQLYLVQLGIWRIGGAVRGCFQEESAEEIARQISESKARFVLADEETLPRMREAVAILDWKITIIVFSNVPVENAVTVNSLMQDDGSAFPSKVDIDPDNDTFAVANTSGSTGLPKGVVQTHKCAVALLTKRDCMPFFDHSVMTPMNNFPQGVYTVTTGTLAHGLRVVHLGKFEREQYFDHLMKYKPGTVVMYPFVATWFARHENLDKFDLSFLKVILCGGAIIDPATMALLVKKLPHVDVKQMYGMTECPGIINTGDEVGVKTAEVGGKEYVSPGTLTPYVSAKIVDLNTRETLGPYQIGEITVKSVIVMKGYLSKDSPTPIRTNIDSEGWLSTGDAGFFDDQSHLYLTERLSSVFKYIMYFVSPSEIESILQQHEKVLDVGVVGVPNPETTNLARAFVVKKGEVSEKELCDFVAAKLPVYKHLHVERIFESQRKANPNEVPNVPIYDYIYKKLCNTNMQSSTKPWVIDSRTGKEVRFCDIDPVSKKIGSALTRLGFKKGEYLHFATYETAQLYLVQLGIWRIGGVVRGCFQNESAEEFARQISESKTRFVLADEETLPRMREAVASLDWKITIIVFSNGPVENAVTVNSLMQDDGTSFPVKVDIDPDNDIFAVANTSGSTGLPKGVVQTHKCAVALLSKTNCMPFFDQQSVITPMNNFPIGVYMATIGSIANGCQVVHLGKYEREQYFDHLLKYKPGTAVMYPFIAIWFARHENLDKVDLSFLKVIICSGAMIDPTTMNILAKKLPHVEVKQLYGLTECFSIANTEDLPGVKTSVVEGKEYVSAGKLTPYVRAKIVDLNTREPLGPYQIGEITVKSIIVMKGYLSKDSPIPLRPNIDSEGWLSTGDAGFFDNDSNLYVTERLSFVFKYIMYFVSPSEIESILQQHDKVLEAGVVGVPNPETTNLARAFVVKKGEVSEKELCDFVAAKLPVYKHLHGGVRFVQNLPKGDSVAKMKHIFTAPDPADPDDIPNVPIYDFMHEKLCENKKQNSTEPWVVDSITGVEVRFCDIDPISKKIASALTRMGFKKGDFLHFVTFESAKLYLVQLAVWRLGGAVRGSFQMESADEFARQISESKARFALVDEETLPRMREAIEKVDWKIELIIFSNHAIEQATTVETLMQDDGTAFPSKIDIDVNSAMYVANTSGSTGLPKGVVQTYKSTVASICNPKHKYFFRETIMTPMNNFPVGVYTVTVGSIAYGCKVVHLGKFAREEFLDHLLKYKPGNVLIYPFIANWLARDERLDKVDLSFLKLLVCGGAIIDATTMGLLTKKLPAIRVTQIYGMSESTTLSSTEEQTEVRLKENEGEWWASTGKLTPFVKAMIVDLTTGESLGPNKKGEVKILSPMTMKGYLSKDSPTPIKPNIDSEGWLSTGDVGFFDEEGNLYITERLSFVFKYFMYFVSPTEIESVLQKHEKVVEAGVVGVPHPESTNLARAYVVKNGEVSDKDLIDFVAQRLPSYKHLHGGVRFVQKLPIGRAGKLDRAELKRMAIDEK</sequence>
<protein>
    <submittedName>
        <fullName evidence="5">Uncharacterized protein</fullName>
    </submittedName>
</protein>
<feature type="domain" description="AMP-dependent synthetase/ligase" evidence="3">
    <location>
        <begin position="55"/>
        <end position="399"/>
    </location>
</feature>
<dbReference type="InterPro" id="IPR000873">
    <property type="entry name" value="AMP-dep_synth/lig_dom"/>
</dbReference>
<dbReference type="InterPro" id="IPR045851">
    <property type="entry name" value="AMP-bd_C_sf"/>
</dbReference>
<feature type="domain" description="AMP-dependent synthetase/ligase" evidence="3">
    <location>
        <begin position="558"/>
        <end position="910"/>
    </location>
</feature>
<evidence type="ECO:0000313" key="5">
    <source>
        <dbReference type="EMBL" id="CAB3361721.1"/>
    </source>
</evidence>
<dbReference type="Pfam" id="PF00501">
    <property type="entry name" value="AMP-binding"/>
    <property type="match status" value="3"/>
</dbReference>
<keyword evidence="6" id="KW-1185">Reference proteome</keyword>
<dbReference type="PANTHER" id="PTHR24096">
    <property type="entry name" value="LONG-CHAIN-FATTY-ACID--COA LIGASE"/>
    <property type="match status" value="1"/>
</dbReference>
<dbReference type="PANTHER" id="PTHR24096:SF391">
    <property type="entry name" value="LONG-CHAIN-FATTY-ACID--COA LIGASE HEIMDALL-RELATED"/>
    <property type="match status" value="1"/>
</dbReference>
<name>A0A8S1C0T6_9INSE</name>
<feature type="domain" description="AMP-binding enzyme C-terminal" evidence="4">
    <location>
        <begin position="1489"/>
        <end position="1563"/>
    </location>
</feature>
<keyword evidence="2" id="KW-0576">Peroxisome</keyword>
<dbReference type="Gene3D" id="3.30.300.30">
    <property type="match status" value="3"/>
</dbReference>
<dbReference type="GO" id="GO:0005777">
    <property type="term" value="C:peroxisome"/>
    <property type="evidence" value="ECO:0007669"/>
    <property type="project" value="UniProtKB-SubCell"/>
</dbReference>
<dbReference type="InterPro" id="IPR020845">
    <property type="entry name" value="AMP-binding_CS"/>
</dbReference>
<dbReference type="Pfam" id="PF13193">
    <property type="entry name" value="AMP-binding_C"/>
    <property type="match status" value="3"/>
</dbReference>
<dbReference type="OrthoDB" id="10253869at2759"/>